<name>A0AAV7QNS6_PLEWA</name>
<dbReference type="EMBL" id="JANPWB010000010">
    <property type="protein sequence ID" value="KAJ1140148.1"/>
    <property type="molecule type" value="Genomic_DNA"/>
</dbReference>
<comment type="caution">
    <text evidence="2">The sequence shown here is derived from an EMBL/GenBank/DDBJ whole genome shotgun (WGS) entry which is preliminary data.</text>
</comment>
<dbReference type="Proteomes" id="UP001066276">
    <property type="component" value="Chromosome 6"/>
</dbReference>
<gene>
    <name evidence="2" type="ORF">NDU88_006508</name>
</gene>
<feature type="region of interest" description="Disordered" evidence="1">
    <location>
        <begin position="67"/>
        <end position="96"/>
    </location>
</feature>
<evidence type="ECO:0000313" key="3">
    <source>
        <dbReference type="Proteomes" id="UP001066276"/>
    </source>
</evidence>
<protein>
    <submittedName>
        <fullName evidence="2">Uncharacterized protein</fullName>
    </submittedName>
</protein>
<sequence>MTLGPAASEGTDVALRAAAIASTWRLRSATKFFRMSFVAHGVVGGAGVAEEGSGMRGWCPEQALPPACNPKRPGDGSKSGGECGDKDTLHAKSYGKNSSVATIRSLQVKRSEANPVVNVEKKDALHGAKIRR</sequence>
<organism evidence="2 3">
    <name type="scientific">Pleurodeles waltl</name>
    <name type="common">Iberian ribbed newt</name>
    <dbReference type="NCBI Taxonomy" id="8319"/>
    <lineage>
        <taxon>Eukaryota</taxon>
        <taxon>Metazoa</taxon>
        <taxon>Chordata</taxon>
        <taxon>Craniata</taxon>
        <taxon>Vertebrata</taxon>
        <taxon>Euteleostomi</taxon>
        <taxon>Amphibia</taxon>
        <taxon>Batrachia</taxon>
        <taxon>Caudata</taxon>
        <taxon>Salamandroidea</taxon>
        <taxon>Salamandridae</taxon>
        <taxon>Pleurodelinae</taxon>
        <taxon>Pleurodeles</taxon>
    </lineage>
</organism>
<keyword evidence="3" id="KW-1185">Reference proteome</keyword>
<accession>A0AAV7QNS6</accession>
<proteinExistence type="predicted"/>
<evidence type="ECO:0000256" key="1">
    <source>
        <dbReference type="SAM" id="MobiDB-lite"/>
    </source>
</evidence>
<dbReference type="AlphaFoldDB" id="A0AAV7QNS6"/>
<evidence type="ECO:0000313" key="2">
    <source>
        <dbReference type="EMBL" id="KAJ1140148.1"/>
    </source>
</evidence>
<reference evidence="2" key="1">
    <citation type="journal article" date="2022" name="bioRxiv">
        <title>Sequencing and chromosome-scale assembly of the giantPleurodeles waltlgenome.</title>
        <authorList>
            <person name="Brown T."/>
            <person name="Elewa A."/>
            <person name="Iarovenko S."/>
            <person name="Subramanian E."/>
            <person name="Araus A.J."/>
            <person name="Petzold A."/>
            <person name="Susuki M."/>
            <person name="Suzuki K.-i.T."/>
            <person name="Hayashi T."/>
            <person name="Toyoda A."/>
            <person name="Oliveira C."/>
            <person name="Osipova E."/>
            <person name="Leigh N.D."/>
            <person name="Simon A."/>
            <person name="Yun M.H."/>
        </authorList>
    </citation>
    <scope>NUCLEOTIDE SEQUENCE</scope>
    <source>
        <strain evidence="2">20211129_DDA</strain>
        <tissue evidence="2">Liver</tissue>
    </source>
</reference>